<dbReference type="SMART" id="SM00567">
    <property type="entry name" value="EZ_HEAT"/>
    <property type="match status" value="5"/>
</dbReference>
<evidence type="ECO:0000313" key="6">
    <source>
        <dbReference type="Proteomes" id="UP000268857"/>
    </source>
</evidence>
<accession>A0A433NKP9</accession>
<evidence type="ECO:0000256" key="2">
    <source>
        <dbReference type="ARBA" id="ARBA00022549"/>
    </source>
</evidence>
<organism evidence="5 6">
    <name type="scientific">Chlorogloeopsis fritschii PCC 6912</name>
    <dbReference type="NCBI Taxonomy" id="211165"/>
    <lineage>
        <taxon>Bacteria</taxon>
        <taxon>Bacillati</taxon>
        <taxon>Cyanobacteriota</taxon>
        <taxon>Cyanophyceae</taxon>
        <taxon>Nostocales</taxon>
        <taxon>Chlorogloeopsidaceae</taxon>
        <taxon>Chlorogloeopsis</taxon>
    </lineage>
</organism>
<keyword evidence="4 5" id="KW-0456">Lyase</keyword>
<dbReference type="InterPro" id="IPR016024">
    <property type="entry name" value="ARM-type_fold"/>
</dbReference>
<dbReference type="AlphaFoldDB" id="A0A433NKP9"/>
<dbReference type="STRING" id="211165.GCA_000317285_04750"/>
<dbReference type="OrthoDB" id="454552at2"/>
<dbReference type="EMBL" id="RSCJ01000007">
    <property type="protein sequence ID" value="RUR83376.1"/>
    <property type="molecule type" value="Genomic_DNA"/>
</dbReference>
<dbReference type="GO" id="GO:0016829">
    <property type="term" value="F:lyase activity"/>
    <property type="evidence" value="ECO:0007669"/>
    <property type="project" value="UniProtKB-KW"/>
</dbReference>
<keyword evidence="6" id="KW-1185">Reference proteome</keyword>
<dbReference type="Proteomes" id="UP000268857">
    <property type="component" value="Unassembled WGS sequence"/>
</dbReference>
<dbReference type="InterPro" id="IPR004155">
    <property type="entry name" value="PBS_lyase_HEAT"/>
</dbReference>
<dbReference type="Gene3D" id="1.25.10.10">
    <property type="entry name" value="Leucine-rich Repeat Variant"/>
    <property type="match status" value="2"/>
</dbReference>
<dbReference type="Pfam" id="PF03130">
    <property type="entry name" value="HEAT_PBS"/>
    <property type="match status" value="2"/>
</dbReference>
<evidence type="ECO:0000256" key="4">
    <source>
        <dbReference type="ARBA" id="ARBA00023239"/>
    </source>
</evidence>
<gene>
    <name evidence="5" type="primary">cpcE</name>
    <name evidence="5" type="ORF">PCC6912_22090</name>
</gene>
<sequence length="273" mass="30231">MTAAYSAEPILSPEAAIAALSGEDNQIRYYAAWWLGKHQVQAGCMALCQALFDDGYRIPSGGYPLRRQAARALGQLKNPQAVPALIKALECDEDMGLREAVIQALAAIGDKQAVNPLLNLLQSSQPQPYEALIEALASFQEWSARSQIKSFLNHPSERVQCAAARYLYLLTQEPQYIERIVKNLNHDNMYLRWAAIFDLGAVGHRQAVDAILAAPVPNSLKLLNLKRILEALLNSDRLNADSSGYNTSQLKEDSDKEITQLLFQAIDDLLIQL</sequence>
<dbReference type="RefSeq" id="WP_016874689.1">
    <property type="nucleotide sequence ID" value="NZ_AJLN01000116.1"/>
</dbReference>
<comment type="caution">
    <text evidence="5">The sequence shown here is derived from an EMBL/GenBank/DDBJ whole genome shotgun (WGS) entry which is preliminary data.</text>
</comment>
<dbReference type="SUPFAM" id="SSF48371">
    <property type="entry name" value="ARM repeat"/>
    <property type="match status" value="1"/>
</dbReference>
<evidence type="ECO:0000313" key="5">
    <source>
        <dbReference type="EMBL" id="RUR83376.1"/>
    </source>
</evidence>
<comment type="similarity">
    <text evidence="1">Belongs to the CpcE/RpcE/PecE family.</text>
</comment>
<dbReference type="InterPro" id="IPR011989">
    <property type="entry name" value="ARM-like"/>
</dbReference>
<evidence type="ECO:0000256" key="3">
    <source>
        <dbReference type="ARBA" id="ARBA00022738"/>
    </source>
</evidence>
<keyword evidence="2" id="KW-0042">Antenna complex</keyword>
<name>A0A433NKP9_CHLFR</name>
<evidence type="ECO:0000256" key="1">
    <source>
        <dbReference type="ARBA" id="ARBA00009299"/>
    </source>
</evidence>
<reference evidence="5 6" key="1">
    <citation type="journal article" date="2019" name="Genome Biol. Evol.">
        <title>Day and night: Metabolic profiles and evolutionary relationships of six axenic non-marine cyanobacteria.</title>
        <authorList>
            <person name="Will S.E."/>
            <person name="Henke P."/>
            <person name="Boedeker C."/>
            <person name="Huang S."/>
            <person name="Brinkmann H."/>
            <person name="Rohde M."/>
            <person name="Jarek M."/>
            <person name="Friedl T."/>
            <person name="Seufert S."/>
            <person name="Schumacher M."/>
            <person name="Overmann J."/>
            <person name="Neumann-Schaal M."/>
            <person name="Petersen J."/>
        </authorList>
    </citation>
    <scope>NUCLEOTIDE SEQUENCE [LARGE SCALE GENOMIC DNA]</scope>
    <source>
        <strain evidence="5 6">PCC 6912</strain>
    </source>
</reference>
<dbReference type="GO" id="GO:0016491">
    <property type="term" value="F:oxidoreductase activity"/>
    <property type="evidence" value="ECO:0007669"/>
    <property type="project" value="TreeGrafter"/>
</dbReference>
<dbReference type="PANTHER" id="PTHR12697">
    <property type="entry name" value="PBS LYASE HEAT-LIKE PROTEIN"/>
    <property type="match status" value="1"/>
</dbReference>
<proteinExistence type="inferred from homology"/>
<dbReference type="PANTHER" id="PTHR12697:SF5">
    <property type="entry name" value="DEOXYHYPUSINE HYDROXYLASE"/>
    <property type="match status" value="1"/>
</dbReference>
<protein>
    <submittedName>
        <fullName evidence="5">Phycocyanobilin lyase subunit alpha</fullName>
    </submittedName>
</protein>
<dbReference type="Pfam" id="PF13646">
    <property type="entry name" value="HEAT_2"/>
    <property type="match status" value="1"/>
</dbReference>
<dbReference type="GO" id="GO:0030089">
    <property type="term" value="C:phycobilisome"/>
    <property type="evidence" value="ECO:0007669"/>
    <property type="project" value="UniProtKB-KW"/>
</dbReference>
<keyword evidence="3" id="KW-0605">Phycobilisome</keyword>